<evidence type="ECO:0000313" key="7">
    <source>
        <dbReference type="EMBL" id="QDU98721.1"/>
    </source>
</evidence>
<dbReference type="PANTHER" id="PTHR33841">
    <property type="entry name" value="DNA METHYLTRANSFERASE YEEA-RELATED"/>
    <property type="match status" value="1"/>
</dbReference>
<dbReference type="KEGG" id="lcre:Pla8534_65940"/>
<evidence type="ECO:0000256" key="2">
    <source>
        <dbReference type="ARBA" id="ARBA00022603"/>
    </source>
</evidence>
<protein>
    <recommendedName>
        <fullName evidence="1">site-specific DNA-methyltransferase (adenine-specific)</fullName>
        <ecNumber evidence="1">2.1.1.72</ecNumber>
    </recommendedName>
</protein>
<proteinExistence type="predicted"/>
<dbReference type="PRINTS" id="PR00507">
    <property type="entry name" value="N12N6MTFRASE"/>
</dbReference>
<name>A0A518E3Q4_9BACT</name>
<dbReference type="GO" id="GO:0006304">
    <property type="term" value="P:DNA modification"/>
    <property type="evidence" value="ECO:0007669"/>
    <property type="project" value="InterPro"/>
</dbReference>
<dbReference type="InterPro" id="IPR050953">
    <property type="entry name" value="N4_N6_ade-DNA_methylase"/>
</dbReference>
<reference evidence="7 8" key="1">
    <citation type="submission" date="2019-02" db="EMBL/GenBank/DDBJ databases">
        <title>Deep-cultivation of Planctomycetes and their phenomic and genomic characterization uncovers novel biology.</title>
        <authorList>
            <person name="Wiegand S."/>
            <person name="Jogler M."/>
            <person name="Boedeker C."/>
            <person name="Pinto D."/>
            <person name="Vollmers J."/>
            <person name="Rivas-Marin E."/>
            <person name="Kohn T."/>
            <person name="Peeters S.H."/>
            <person name="Heuer A."/>
            <person name="Rast P."/>
            <person name="Oberbeckmann S."/>
            <person name="Bunk B."/>
            <person name="Jeske O."/>
            <person name="Meyerdierks A."/>
            <person name="Storesund J.E."/>
            <person name="Kallscheuer N."/>
            <person name="Luecker S."/>
            <person name="Lage O.M."/>
            <person name="Pohl T."/>
            <person name="Merkel B.J."/>
            <person name="Hornburger P."/>
            <person name="Mueller R.-W."/>
            <person name="Bruemmer F."/>
            <person name="Labrenz M."/>
            <person name="Spormann A.M."/>
            <person name="Op den Camp H."/>
            <person name="Overmann J."/>
            <person name="Amann R."/>
            <person name="Jetten M.S.M."/>
            <person name="Mascher T."/>
            <person name="Medema M.H."/>
            <person name="Devos D.P."/>
            <person name="Kaster A.-K."/>
            <person name="Ovreas L."/>
            <person name="Rohde M."/>
            <person name="Galperin M.Y."/>
            <person name="Jogler C."/>
        </authorList>
    </citation>
    <scope>NUCLEOTIDE SEQUENCE [LARGE SCALE GENOMIC DNA]</scope>
    <source>
        <strain evidence="7 8">Pla85_3_4</strain>
    </source>
</reference>
<evidence type="ECO:0000256" key="4">
    <source>
        <dbReference type="ARBA" id="ARBA00022691"/>
    </source>
</evidence>
<organism evidence="7 8">
    <name type="scientific">Lignipirellula cremea</name>
    <dbReference type="NCBI Taxonomy" id="2528010"/>
    <lineage>
        <taxon>Bacteria</taxon>
        <taxon>Pseudomonadati</taxon>
        <taxon>Planctomycetota</taxon>
        <taxon>Planctomycetia</taxon>
        <taxon>Pirellulales</taxon>
        <taxon>Pirellulaceae</taxon>
        <taxon>Lignipirellula</taxon>
    </lineage>
</organism>
<keyword evidence="8" id="KW-1185">Reference proteome</keyword>
<gene>
    <name evidence="7" type="ORF">Pla8534_65940</name>
</gene>
<keyword evidence="3" id="KW-0808">Transferase</keyword>
<dbReference type="GO" id="GO:0009007">
    <property type="term" value="F:site-specific DNA-methyltransferase (adenine-specific) activity"/>
    <property type="evidence" value="ECO:0007669"/>
    <property type="project" value="UniProtKB-EC"/>
</dbReference>
<dbReference type="Proteomes" id="UP000317648">
    <property type="component" value="Chromosome"/>
</dbReference>
<dbReference type="Pfam" id="PF07669">
    <property type="entry name" value="Eco57I"/>
    <property type="match status" value="1"/>
</dbReference>
<evidence type="ECO:0000259" key="6">
    <source>
        <dbReference type="Pfam" id="PF07669"/>
    </source>
</evidence>
<evidence type="ECO:0000256" key="3">
    <source>
        <dbReference type="ARBA" id="ARBA00022679"/>
    </source>
</evidence>
<dbReference type="InterPro" id="IPR029063">
    <property type="entry name" value="SAM-dependent_MTases_sf"/>
</dbReference>
<evidence type="ECO:0000313" key="8">
    <source>
        <dbReference type="Proteomes" id="UP000317648"/>
    </source>
</evidence>
<keyword evidence="4" id="KW-0949">S-adenosyl-L-methionine</keyword>
<dbReference type="EMBL" id="CP036433">
    <property type="protein sequence ID" value="QDU98721.1"/>
    <property type="molecule type" value="Genomic_DNA"/>
</dbReference>
<feature type="domain" description="Type II methyltransferase M.TaqI-like" evidence="6">
    <location>
        <begin position="233"/>
        <end position="392"/>
    </location>
</feature>
<dbReference type="InterPro" id="IPR011639">
    <property type="entry name" value="MethylTrfase_TaqI-like_dom"/>
</dbReference>
<keyword evidence="2 7" id="KW-0489">Methyltransferase</keyword>
<dbReference type="OrthoDB" id="249114at2"/>
<evidence type="ECO:0000256" key="5">
    <source>
        <dbReference type="ARBA" id="ARBA00047942"/>
    </source>
</evidence>
<accession>A0A518E3Q4</accession>
<comment type="catalytic activity">
    <reaction evidence="5">
        <text>a 2'-deoxyadenosine in DNA + S-adenosyl-L-methionine = an N(6)-methyl-2'-deoxyadenosine in DNA + S-adenosyl-L-homocysteine + H(+)</text>
        <dbReference type="Rhea" id="RHEA:15197"/>
        <dbReference type="Rhea" id="RHEA-COMP:12418"/>
        <dbReference type="Rhea" id="RHEA-COMP:12419"/>
        <dbReference type="ChEBI" id="CHEBI:15378"/>
        <dbReference type="ChEBI" id="CHEBI:57856"/>
        <dbReference type="ChEBI" id="CHEBI:59789"/>
        <dbReference type="ChEBI" id="CHEBI:90615"/>
        <dbReference type="ChEBI" id="CHEBI:90616"/>
        <dbReference type="EC" id="2.1.1.72"/>
    </reaction>
</comment>
<dbReference type="PANTHER" id="PTHR33841:SF1">
    <property type="entry name" value="DNA METHYLTRANSFERASE A"/>
    <property type="match status" value="1"/>
</dbReference>
<sequence length="1070" mass="117299">MKQTLKAFLPPFRGLLGEGPPALRCGLQLLAAGATASRGLLGSGLDLADCGWRHLLREPALPLPLFATAPRDLADFDPADLDRAWQLVQRLDPAVLQAADLLGWAHQFWLAEEKDRVFAQRRATPSGKVEGADVAPATQLYTEDYMVEFLLQNSLAVAWQAPGKRSSRARWSWPLQLPADRPAGGQKADELTLLDPACGAGNFLLAAFAMLDAMRQAEGEKASGRRCEAILAKNLHGVDIDRLAVDLAQTALWMQAAVRSPGFDNWSLVTEHLTVVDHPYGSLAPTEELTDPLARSVLERTYSAVIANPPYMGAANLPLPMKEYLAQRYPTGKRDLYAAFLLRCRELTAPSGRTAMVTQQSWMFLQSYAALRAGVRGRGGLLRETAIETLAHLGPGAFDDISGEVVNVALFVLANRTPADDHRLTAIRLPDSSSTRKRELLRTAATAMRQDKPTPGSHRATQADLLHVQGAPLCYWLAPRFLQLLAGPQVKDAADLCQGLRTTDNARFVRLQQEQPPDGQRWFAYSKGGRYQKWTPLDWHVVDFENNGAEIESLALAKYPYLDGNSDWVIGSRHRYGEAGLTYSCNCRGSLGVRRLPAGSIFDPKGPGLFPRTIPADALMASLSARVTSYLLRAICPVLDFNPGYVAQAPLPPEACWPELAAYGSACVEAKERLAPGALAEAVSAEAEKETVPPKTTYLQRRLLTELRQAAVLHTLEGGLERLAARALELGESDQQAMYAEVGLPAGCQPLLAGYDRLPAGTGRSITATDESARLLSASLAAAPRLPATNKRKRDLQRRLQAMFAAGPAGAWLEEEGPSLFPTETFLESLAVRLGLHPVSVYGLLEESAAEEGWRCPAEEARLLEEAFTAALLESASSDPLWRQGVLTLAGPWDELQALLHRRLAPCAGEGWTDAWQTLFGKPWQNWLCEDFFRRHMLQFRRRPVLWQLQSGRFGRQGEPAYACLVDYRQLSEGALPAAAESAGESRAVRDWKRKLQQVMTAGFRPANAPADAKGDPYQPDRNEGVRVNIAPLQRAGLLAAPVLAPRDCERALQDRRVWRAARRGTKGKE</sequence>
<dbReference type="SUPFAM" id="SSF53335">
    <property type="entry name" value="S-adenosyl-L-methionine-dependent methyltransferases"/>
    <property type="match status" value="1"/>
</dbReference>
<dbReference type="AlphaFoldDB" id="A0A518E3Q4"/>
<dbReference type="GO" id="GO:0032259">
    <property type="term" value="P:methylation"/>
    <property type="evidence" value="ECO:0007669"/>
    <property type="project" value="UniProtKB-KW"/>
</dbReference>
<evidence type="ECO:0000256" key="1">
    <source>
        <dbReference type="ARBA" id="ARBA00011900"/>
    </source>
</evidence>
<dbReference type="RefSeq" id="WP_145058201.1">
    <property type="nucleotide sequence ID" value="NZ_CP036433.1"/>
</dbReference>
<dbReference type="EC" id="2.1.1.72" evidence="1"/>
<dbReference type="Gene3D" id="3.40.50.150">
    <property type="entry name" value="Vaccinia Virus protein VP39"/>
    <property type="match status" value="1"/>
</dbReference>
<dbReference type="REBASE" id="356124">
    <property type="entry name" value="Pba8534ORF65940P"/>
</dbReference>